<evidence type="ECO:0000256" key="5">
    <source>
        <dbReference type="SAM" id="MobiDB-lite"/>
    </source>
</evidence>
<evidence type="ECO:0000256" key="4">
    <source>
        <dbReference type="PROSITE-ProRule" id="PRU00091"/>
    </source>
</evidence>
<dbReference type="PROSITE" id="PS50178">
    <property type="entry name" value="ZF_FYVE"/>
    <property type="match status" value="1"/>
</dbReference>
<evidence type="ECO:0000313" key="8">
    <source>
        <dbReference type="EMBL" id="TMW59055.1"/>
    </source>
</evidence>
<dbReference type="PANTHER" id="PTHR39490:SF8">
    <property type="entry name" value="ZINC FINGER FYVE DOMAIN-CONTAINING PROTEIN 21"/>
    <property type="match status" value="1"/>
</dbReference>
<reference evidence="8" key="1">
    <citation type="submission" date="2019-03" db="EMBL/GenBank/DDBJ databases">
        <title>Long read genome sequence of the mycoparasitic Pythium oligandrum ATCC 38472 isolated from sugarbeet rhizosphere.</title>
        <authorList>
            <person name="Gaulin E."/>
        </authorList>
    </citation>
    <scope>NUCLEOTIDE SEQUENCE</scope>
    <source>
        <strain evidence="8">ATCC 38472_TT</strain>
    </source>
</reference>
<evidence type="ECO:0000259" key="6">
    <source>
        <dbReference type="PROSITE" id="PS50003"/>
    </source>
</evidence>
<dbReference type="InterPro" id="IPR017455">
    <property type="entry name" value="Znf_FYVE-rel"/>
</dbReference>
<dbReference type="InterPro" id="IPR001849">
    <property type="entry name" value="PH_domain"/>
</dbReference>
<dbReference type="Gene3D" id="2.30.29.30">
    <property type="entry name" value="Pleckstrin-homology domain (PH domain)/Phosphotyrosine-binding domain (PTB)"/>
    <property type="match status" value="1"/>
</dbReference>
<dbReference type="PROSITE" id="PS50003">
    <property type="entry name" value="PH_DOMAIN"/>
    <property type="match status" value="1"/>
</dbReference>
<dbReference type="EMBL" id="SPLM01000110">
    <property type="protein sequence ID" value="TMW59055.1"/>
    <property type="molecule type" value="Genomic_DNA"/>
</dbReference>
<feature type="region of interest" description="Disordered" evidence="5">
    <location>
        <begin position="258"/>
        <end position="277"/>
    </location>
</feature>
<dbReference type="Pfam" id="PF00169">
    <property type="entry name" value="PH"/>
    <property type="match status" value="1"/>
</dbReference>
<keyword evidence="2 4" id="KW-0863">Zinc-finger</keyword>
<dbReference type="InterPro" id="IPR011993">
    <property type="entry name" value="PH-like_dom_sf"/>
</dbReference>
<dbReference type="OrthoDB" id="660555at2759"/>
<keyword evidence="1" id="KW-0479">Metal-binding</keyword>
<evidence type="ECO:0000259" key="7">
    <source>
        <dbReference type="PROSITE" id="PS50178"/>
    </source>
</evidence>
<sequence length="474" mass="53472">MEVRQQALDMDSENDDDVRDVMTATEASASFLTATQVLEEELQRSGLCVSLNEVPHIFQQADHFVSVVLSRLHRDPTSLEPRLWAFQSQHNRFWALKQQALVGSCEASRGSKAYTSAAAENNDAALVGKTWRPCCFRMVGDSKMKQWQALGEMNQLEAQTQFVCLVTELAPDWMHPLNDDAALLRTWTPDDESDRCHICDETFTLLNRRHHCRRCLNIVCAVCSPRALPLRAFTEIPGKLQRVCNACVLEMEQQRSERRTGTVPLNGKRDDNATPPETLVRKPTYAFSFLDDLNSPAQETDVSPPTPSLLDEAASVMTRQSSLPSSASVVSSTIHCGVLELLHGAGFRKNWHAYFFVLLVRKGSLGMFLSESDHIEKKKRPAAVFKLSGYTIRVKSQKRRPHQFRLTHETKKPLHFAATSIVEMNRWISHLIKAIDNANDLETQTLTTRTQTPSPKRATKPGEFGDEQEDEIQV</sequence>
<evidence type="ECO:0000256" key="2">
    <source>
        <dbReference type="ARBA" id="ARBA00022771"/>
    </source>
</evidence>
<dbReference type="Gene3D" id="1.20.80.10">
    <property type="match status" value="1"/>
</dbReference>
<dbReference type="InterPro" id="IPR013083">
    <property type="entry name" value="Znf_RING/FYVE/PHD"/>
</dbReference>
<feature type="compositionally biased region" description="Low complexity" evidence="5">
    <location>
        <begin position="443"/>
        <end position="452"/>
    </location>
</feature>
<dbReference type="InterPro" id="IPR011011">
    <property type="entry name" value="Znf_FYVE_PHD"/>
</dbReference>
<feature type="domain" description="PH" evidence="6">
    <location>
        <begin position="332"/>
        <end position="436"/>
    </location>
</feature>
<keyword evidence="3" id="KW-0862">Zinc</keyword>
<dbReference type="InterPro" id="IPR014352">
    <property type="entry name" value="FERM/acyl-CoA-bd_prot_sf"/>
</dbReference>
<accession>A0A8K1FD47</accession>
<proteinExistence type="predicted"/>
<dbReference type="GO" id="GO:0000062">
    <property type="term" value="F:fatty-acyl-CoA binding"/>
    <property type="evidence" value="ECO:0007669"/>
    <property type="project" value="InterPro"/>
</dbReference>
<feature type="compositionally biased region" description="Acidic residues" evidence="5">
    <location>
        <begin position="464"/>
        <end position="474"/>
    </location>
</feature>
<dbReference type="GO" id="GO:0008270">
    <property type="term" value="F:zinc ion binding"/>
    <property type="evidence" value="ECO:0007669"/>
    <property type="project" value="UniProtKB-KW"/>
</dbReference>
<dbReference type="InterPro" id="IPR052113">
    <property type="entry name" value="FYVE-type_Zinc_Finger"/>
</dbReference>
<keyword evidence="9" id="KW-1185">Reference proteome</keyword>
<dbReference type="SUPFAM" id="SSF47027">
    <property type="entry name" value="Acyl-CoA binding protein"/>
    <property type="match status" value="1"/>
</dbReference>
<dbReference type="SUPFAM" id="SSF57903">
    <property type="entry name" value="FYVE/PHD zinc finger"/>
    <property type="match status" value="1"/>
</dbReference>
<gene>
    <name evidence="8" type="ORF">Poli38472_007200</name>
</gene>
<evidence type="ECO:0000256" key="3">
    <source>
        <dbReference type="ARBA" id="ARBA00022833"/>
    </source>
</evidence>
<name>A0A8K1FD47_PYTOL</name>
<dbReference type="SMART" id="SM00064">
    <property type="entry name" value="FYVE"/>
    <property type="match status" value="1"/>
</dbReference>
<comment type="caution">
    <text evidence="8">The sequence shown here is derived from an EMBL/GenBank/DDBJ whole genome shotgun (WGS) entry which is preliminary data.</text>
</comment>
<evidence type="ECO:0000313" key="9">
    <source>
        <dbReference type="Proteomes" id="UP000794436"/>
    </source>
</evidence>
<dbReference type="Pfam" id="PF01363">
    <property type="entry name" value="FYVE"/>
    <property type="match status" value="1"/>
</dbReference>
<dbReference type="Proteomes" id="UP000794436">
    <property type="component" value="Unassembled WGS sequence"/>
</dbReference>
<dbReference type="SMART" id="SM00233">
    <property type="entry name" value="PH"/>
    <property type="match status" value="1"/>
</dbReference>
<feature type="domain" description="FYVE-type" evidence="7">
    <location>
        <begin position="190"/>
        <end position="252"/>
    </location>
</feature>
<dbReference type="InterPro" id="IPR000306">
    <property type="entry name" value="Znf_FYVE"/>
</dbReference>
<dbReference type="AlphaFoldDB" id="A0A8K1FD47"/>
<dbReference type="SUPFAM" id="SSF50729">
    <property type="entry name" value="PH domain-like"/>
    <property type="match status" value="1"/>
</dbReference>
<organism evidence="8 9">
    <name type="scientific">Pythium oligandrum</name>
    <name type="common">Mycoparasitic fungus</name>
    <dbReference type="NCBI Taxonomy" id="41045"/>
    <lineage>
        <taxon>Eukaryota</taxon>
        <taxon>Sar</taxon>
        <taxon>Stramenopiles</taxon>
        <taxon>Oomycota</taxon>
        <taxon>Peronosporomycetes</taxon>
        <taxon>Pythiales</taxon>
        <taxon>Pythiaceae</taxon>
        <taxon>Pythium</taxon>
    </lineage>
</organism>
<dbReference type="InterPro" id="IPR035984">
    <property type="entry name" value="Acyl-CoA-binding_sf"/>
</dbReference>
<dbReference type="Gene3D" id="3.30.40.10">
    <property type="entry name" value="Zinc/RING finger domain, C3HC4 (zinc finger)"/>
    <property type="match status" value="1"/>
</dbReference>
<feature type="region of interest" description="Disordered" evidence="5">
    <location>
        <begin position="443"/>
        <end position="474"/>
    </location>
</feature>
<dbReference type="CDD" id="cd15760">
    <property type="entry name" value="FYVE_scVPS27p_like"/>
    <property type="match status" value="1"/>
</dbReference>
<protein>
    <submittedName>
        <fullName evidence="8">Uncharacterized protein</fullName>
    </submittedName>
</protein>
<evidence type="ECO:0000256" key="1">
    <source>
        <dbReference type="ARBA" id="ARBA00022723"/>
    </source>
</evidence>
<dbReference type="PANTHER" id="PTHR39490">
    <property type="entry name" value="ARRESTIN DOMAIN-CONTAINING PROTEIN D"/>
    <property type="match status" value="1"/>
</dbReference>